<reference evidence="1" key="1">
    <citation type="submission" date="2023-08" db="EMBL/GenBank/DDBJ databases">
        <authorList>
            <person name="Alioto T."/>
            <person name="Alioto T."/>
            <person name="Gomez Garrido J."/>
        </authorList>
    </citation>
    <scope>NUCLEOTIDE SEQUENCE</scope>
</reference>
<dbReference type="Proteomes" id="UP001162480">
    <property type="component" value="Chromosome 1"/>
</dbReference>
<evidence type="ECO:0000313" key="1">
    <source>
        <dbReference type="EMBL" id="CAI9716183.1"/>
    </source>
</evidence>
<sequence>MANGEKQSVEERRYLSEEEIEKNCVKKLILDSDEERERLIPAATRRNINVPSLMPKEKEEKKKEKAKEKLDFAAVVGARVTKITSANVEEHKQMMTREGHGITAAPSKNMNTKLHDIGNIISALHYINSEPLRGSLDN</sequence>
<organism evidence="1 2">
    <name type="scientific">Octopus vulgaris</name>
    <name type="common">Common octopus</name>
    <dbReference type="NCBI Taxonomy" id="6645"/>
    <lineage>
        <taxon>Eukaryota</taxon>
        <taxon>Metazoa</taxon>
        <taxon>Spiralia</taxon>
        <taxon>Lophotrochozoa</taxon>
        <taxon>Mollusca</taxon>
        <taxon>Cephalopoda</taxon>
        <taxon>Coleoidea</taxon>
        <taxon>Octopodiformes</taxon>
        <taxon>Octopoda</taxon>
        <taxon>Incirrata</taxon>
        <taxon>Octopodidae</taxon>
        <taxon>Octopus</taxon>
    </lineage>
</organism>
<keyword evidence="2" id="KW-1185">Reference proteome</keyword>
<dbReference type="AlphaFoldDB" id="A0AA36EY27"/>
<protein>
    <submittedName>
        <fullName evidence="1">Uncharacterized protein</fullName>
    </submittedName>
</protein>
<accession>A0AA36EY27</accession>
<name>A0AA36EY27_OCTVU</name>
<dbReference type="EMBL" id="OX597814">
    <property type="protein sequence ID" value="CAI9716183.1"/>
    <property type="molecule type" value="Genomic_DNA"/>
</dbReference>
<gene>
    <name evidence="1" type="ORF">OCTVUL_1B008347</name>
</gene>
<proteinExistence type="predicted"/>
<evidence type="ECO:0000313" key="2">
    <source>
        <dbReference type="Proteomes" id="UP001162480"/>
    </source>
</evidence>